<dbReference type="GO" id="GO:0006788">
    <property type="term" value="P:heme oxidation"/>
    <property type="evidence" value="ECO:0007669"/>
    <property type="project" value="InterPro"/>
</dbReference>
<dbReference type="GO" id="GO:0004392">
    <property type="term" value="F:heme oxygenase (decyclizing) activity"/>
    <property type="evidence" value="ECO:0007669"/>
    <property type="project" value="InterPro"/>
</dbReference>
<dbReference type="EMBL" id="LGRB01000020">
    <property type="protein sequence ID" value="OCT44977.1"/>
    <property type="molecule type" value="Genomic_DNA"/>
</dbReference>
<dbReference type="InterPro" id="IPR002051">
    <property type="entry name" value="Haem_Oase"/>
</dbReference>
<dbReference type="OrthoDB" id="652091at2759"/>
<evidence type="ECO:0000313" key="5">
    <source>
        <dbReference type="EMBL" id="OCT44977.1"/>
    </source>
</evidence>
<keyword evidence="2" id="KW-0479">Metal-binding</keyword>
<keyword evidence="3" id="KW-0408">Iron</keyword>
<name>A0A1C1C917_9EURO</name>
<dbReference type="Gene3D" id="1.20.910.10">
    <property type="entry name" value="Heme oxygenase-like"/>
    <property type="match status" value="1"/>
</dbReference>
<reference evidence="6" key="1">
    <citation type="submission" date="2015-07" db="EMBL/GenBank/DDBJ databases">
        <authorList>
            <person name="Teixeira M.M."/>
            <person name="Souza R.C."/>
            <person name="Almeida L.G."/>
            <person name="Vicente V.A."/>
            <person name="de Hoog S."/>
            <person name="Bocca A.L."/>
            <person name="de Almeida S.R."/>
            <person name="Vasconcelos A.T."/>
            <person name="Felipe M.S."/>
        </authorList>
    </citation>
    <scope>NUCLEOTIDE SEQUENCE [LARGE SCALE GENOMIC DNA]</scope>
    <source>
        <strain evidence="6">KSF</strain>
    </source>
</reference>
<proteinExistence type="predicted"/>
<keyword evidence="5" id="KW-0560">Oxidoreductase</keyword>
<organism evidence="5 6">
    <name type="scientific">Cladophialophora carrionii</name>
    <dbReference type="NCBI Taxonomy" id="86049"/>
    <lineage>
        <taxon>Eukaryota</taxon>
        <taxon>Fungi</taxon>
        <taxon>Dikarya</taxon>
        <taxon>Ascomycota</taxon>
        <taxon>Pezizomycotina</taxon>
        <taxon>Eurotiomycetes</taxon>
        <taxon>Chaetothyriomycetidae</taxon>
        <taxon>Chaetothyriales</taxon>
        <taxon>Herpotrichiellaceae</taxon>
        <taxon>Cladophialophora</taxon>
    </lineage>
</organism>
<dbReference type="PANTHER" id="PTHR10720:SF0">
    <property type="entry name" value="HEME OXYGENASE"/>
    <property type="match status" value="1"/>
</dbReference>
<dbReference type="GO" id="GO:0004601">
    <property type="term" value="F:peroxidase activity"/>
    <property type="evidence" value="ECO:0007669"/>
    <property type="project" value="UniProtKB-KW"/>
</dbReference>
<keyword evidence="1" id="KW-0349">Heme</keyword>
<dbReference type="SUPFAM" id="SSF48613">
    <property type="entry name" value="Heme oxygenase-like"/>
    <property type="match status" value="1"/>
</dbReference>
<dbReference type="PANTHER" id="PTHR10720">
    <property type="entry name" value="HEME OXYGENASE"/>
    <property type="match status" value="1"/>
</dbReference>
<evidence type="ECO:0000313" key="6">
    <source>
        <dbReference type="Proteomes" id="UP000094526"/>
    </source>
</evidence>
<comment type="caution">
    <text evidence="5">The sequence shown here is derived from an EMBL/GenBank/DDBJ whole genome shotgun (WGS) entry which is preliminary data.</text>
</comment>
<dbReference type="VEuPathDB" id="FungiDB:CLCR_06178"/>
<keyword evidence="6" id="KW-1185">Reference proteome</keyword>
<evidence type="ECO:0000256" key="1">
    <source>
        <dbReference type="ARBA" id="ARBA00022617"/>
    </source>
</evidence>
<dbReference type="Proteomes" id="UP000094526">
    <property type="component" value="Unassembled WGS sequence"/>
</dbReference>
<dbReference type="Pfam" id="PF01126">
    <property type="entry name" value="Heme_oxygenase"/>
    <property type="match status" value="1"/>
</dbReference>
<gene>
    <name evidence="5" type="ORF">CLCR_06178</name>
</gene>
<protein>
    <submittedName>
        <fullName evidence="5">Heme-binding peroxidase</fullName>
    </submittedName>
</protein>
<sequence length="284" mass="32351">MTSQACQGDSAQPSLPEQLRTGTRQKHHALNTLVMANLPLCLPPHAARPLHYAKGMILYGQIYSAFEDFMAVQLACSRANQRLAWMYQSMYLPQLLRKSRLQSDIEVLKSRLGRSETEELESLAQKAEVFYQRVKSSLLRRPHVLLAYTWTMYLALFNGGRWIRSRLISAGVEFWLGEALPLSFWEFPDHVHANVEGEQLKEQFKIGFSAAASHLTDDERQDVVEETSQLFDLCSEMVGFLDRNVRTEPLQEVSAGSSPYATPLVAKRSLECIRCRQTCGERPR</sequence>
<keyword evidence="5" id="KW-0575">Peroxidase</keyword>
<dbReference type="eggNOG" id="ENOG502S3FB">
    <property type="taxonomic scope" value="Eukaryota"/>
</dbReference>
<dbReference type="VEuPathDB" id="FungiDB:G647_07649"/>
<dbReference type="STRING" id="86049.A0A1C1C917"/>
<dbReference type="GO" id="GO:0046872">
    <property type="term" value="F:metal ion binding"/>
    <property type="evidence" value="ECO:0007669"/>
    <property type="project" value="UniProtKB-KW"/>
</dbReference>
<evidence type="ECO:0000256" key="3">
    <source>
        <dbReference type="ARBA" id="ARBA00023004"/>
    </source>
</evidence>
<dbReference type="InterPro" id="IPR016053">
    <property type="entry name" value="Haem_Oase-like"/>
</dbReference>
<dbReference type="AlphaFoldDB" id="A0A1C1C917"/>
<dbReference type="InterPro" id="IPR016084">
    <property type="entry name" value="Haem_Oase-like_multi-hlx"/>
</dbReference>
<dbReference type="CDD" id="cd19165">
    <property type="entry name" value="HemeO"/>
    <property type="match status" value="1"/>
</dbReference>
<feature type="compositionally biased region" description="Polar residues" evidence="4">
    <location>
        <begin position="1"/>
        <end position="15"/>
    </location>
</feature>
<evidence type="ECO:0000256" key="4">
    <source>
        <dbReference type="SAM" id="MobiDB-lite"/>
    </source>
</evidence>
<accession>A0A1C1C917</accession>
<feature type="region of interest" description="Disordered" evidence="4">
    <location>
        <begin position="1"/>
        <end position="23"/>
    </location>
</feature>
<evidence type="ECO:0000256" key="2">
    <source>
        <dbReference type="ARBA" id="ARBA00022723"/>
    </source>
</evidence>